<feature type="compositionally biased region" description="Basic and acidic residues" evidence="1">
    <location>
        <begin position="125"/>
        <end position="134"/>
    </location>
</feature>
<feature type="region of interest" description="Disordered" evidence="1">
    <location>
        <begin position="108"/>
        <end position="141"/>
    </location>
</feature>
<organism evidence="2 3">
    <name type="scientific">Terrihabitans soli</name>
    <dbReference type="NCBI Taxonomy" id="708113"/>
    <lineage>
        <taxon>Bacteria</taxon>
        <taxon>Pseudomonadati</taxon>
        <taxon>Pseudomonadota</taxon>
        <taxon>Alphaproteobacteria</taxon>
        <taxon>Hyphomicrobiales</taxon>
        <taxon>Terrihabitans</taxon>
    </lineage>
</organism>
<dbReference type="AlphaFoldDB" id="A0A6S6QI21"/>
<keyword evidence="3" id="KW-1185">Reference proteome</keyword>
<dbReference type="RefSeq" id="WP_222876530.1">
    <property type="nucleotide sequence ID" value="NZ_AP023361.1"/>
</dbReference>
<proteinExistence type="predicted"/>
<dbReference type="SUPFAM" id="SSF52540">
    <property type="entry name" value="P-loop containing nucleoside triphosphate hydrolases"/>
    <property type="match status" value="1"/>
</dbReference>
<dbReference type="Proteomes" id="UP000515317">
    <property type="component" value="Chromosome"/>
</dbReference>
<accession>A0A6S6QI21</accession>
<reference evidence="2 3" key="1">
    <citation type="submission" date="2020-08" db="EMBL/GenBank/DDBJ databases">
        <title>Genome sequence of Rhizobiales bacterium strain IZ6.</title>
        <authorList>
            <person name="Nakai R."/>
            <person name="Naganuma T."/>
        </authorList>
    </citation>
    <scope>NUCLEOTIDE SEQUENCE [LARGE SCALE GENOMIC DNA]</scope>
    <source>
        <strain evidence="2 3">IZ6</strain>
    </source>
</reference>
<dbReference type="InterPro" id="IPR027417">
    <property type="entry name" value="P-loop_NTPase"/>
</dbReference>
<sequence length="208" mass="22905">MAYFLITGLGGTGKSALVYELRKRGRKAVDADDVRGLSSWKNIKTGEAVDGMPPQPIDFTKYRFAWDEEAMLALFGQKGPVYLCGGAWNARAFYPCFEHIFVLAPDKPSARKPKASKKPQVLTKKQIEQKKLGKTDPALAEPLPNIPGASIIQGARSIPEIADEVLAKSSRVLSPRSMRGFLRLVRPKAVRLVKKLEARRMPRTASGA</sequence>
<gene>
    <name evidence="2" type="ORF">IZ6_05890</name>
</gene>
<name>A0A6S6QI21_9HYPH</name>
<evidence type="ECO:0000313" key="3">
    <source>
        <dbReference type="Proteomes" id="UP000515317"/>
    </source>
</evidence>
<dbReference type="EMBL" id="AP023361">
    <property type="protein sequence ID" value="BCJ89854.1"/>
    <property type="molecule type" value="Genomic_DNA"/>
</dbReference>
<evidence type="ECO:0000256" key="1">
    <source>
        <dbReference type="SAM" id="MobiDB-lite"/>
    </source>
</evidence>
<dbReference type="KEGG" id="tso:IZ6_05890"/>
<evidence type="ECO:0000313" key="2">
    <source>
        <dbReference type="EMBL" id="BCJ89854.1"/>
    </source>
</evidence>
<protein>
    <submittedName>
        <fullName evidence="2">Uncharacterized protein</fullName>
    </submittedName>
</protein>